<accession>A0ABN4SJ97</accession>
<proteinExistence type="predicted"/>
<dbReference type="Proteomes" id="UP000095607">
    <property type="component" value="Chromosome"/>
</dbReference>
<organism evidence="1 2">
    <name type="scientific">Delftia tsuruhatensis</name>
    <dbReference type="NCBI Taxonomy" id="180282"/>
    <lineage>
        <taxon>Bacteria</taxon>
        <taxon>Pseudomonadati</taxon>
        <taxon>Pseudomonadota</taxon>
        <taxon>Betaproteobacteria</taxon>
        <taxon>Burkholderiales</taxon>
        <taxon>Comamonadaceae</taxon>
        <taxon>Delftia</taxon>
    </lineage>
</organism>
<dbReference type="EMBL" id="CP017420">
    <property type="protein sequence ID" value="AOV03671.1"/>
    <property type="molecule type" value="Genomic_DNA"/>
</dbReference>
<sequence length="80" mass="9221">MGRAWQAIHRLFVQNLFHPANTRREGVPFMTVTFLQNVLNVTWLSGVWMLGIDSIQGIDSGEIKIIRVVSLMRLWVGIER</sequence>
<evidence type="ECO:0000313" key="2">
    <source>
        <dbReference type="Proteomes" id="UP000095607"/>
    </source>
</evidence>
<reference evidence="1 2" key="1">
    <citation type="submission" date="2016-09" db="EMBL/GenBank/DDBJ databases">
        <title>Complete genome sequence of Deltia acidovorans CM13 isolated from murine proximal colonic tissue.</title>
        <authorList>
            <person name="Saffarian A."/>
        </authorList>
    </citation>
    <scope>NUCLEOTIDE SEQUENCE [LARGE SCALE GENOMIC DNA]</scope>
    <source>
        <strain evidence="1 2">CM13</strain>
    </source>
</reference>
<name>A0ABN4SJ97_9BURK</name>
<keyword evidence="2" id="KW-1185">Reference proteome</keyword>
<gene>
    <name evidence="1" type="ORF">BI380_21110</name>
</gene>
<protein>
    <submittedName>
        <fullName evidence="1">Uncharacterized protein</fullName>
    </submittedName>
</protein>
<evidence type="ECO:0000313" key="1">
    <source>
        <dbReference type="EMBL" id="AOV03671.1"/>
    </source>
</evidence>